<feature type="compositionally biased region" description="Polar residues" evidence="1">
    <location>
        <begin position="232"/>
        <end position="249"/>
    </location>
</feature>
<feature type="compositionally biased region" description="Basic and acidic residues" evidence="1">
    <location>
        <begin position="171"/>
        <end position="188"/>
    </location>
</feature>
<feature type="region of interest" description="Disordered" evidence="1">
    <location>
        <begin position="210"/>
        <end position="265"/>
    </location>
</feature>
<evidence type="ECO:0000313" key="3">
    <source>
        <dbReference type="Proteomes" id="UP001465755"/>
    </source>
</evidence>
<sequence length="476" mass="52706">MSQSGELDYRCGFTDTQTHHRCVESRGIRGHTAEWRPFYCTAHKHVSARNSKLLIKQLKQALVKGQIRGVLPMVEEDAQHVLNRITWISPQGRKSRPKIFCSQDGKYLTVDRYADLATLFLPSLKVVDNLAQSSSDEEQDEGLPDVHQHLEVQGLHHLAEAAARNAEQDANNERTQDTKELRSVHDDVKGKLRNRKPWCPWVKDWKGNVIPAAERGSPPSSTSEDVGPDAQQALQGTQSRGEQQENGGNQAAAHKPQGTDTQPVRYGAITSSESGVSRAKTRLLAEAQPLGGDSQAQQALKPNSATEQEQDLCIDDLSAQANGDADLGRPSAAVDRLQEGELHENEILEAGARGLEMFAELELTRPLQEAVRAASAKLLKARQRTLAAANSLQADLKELPSRLGDMDWFKELSDKHKPERLAACADMESAEAQHEAAEYRQKQKDFELQEDGAVYSFCLEMQSHVARLVKQKASQP</sequence>
<dbReference type="AlphaFoldDB" id="A0AAW1PR63"/>
<organism evidence="2 3">
    <name type="scientific">Symbiochloris irregularis</name>
    <dbReference type="NCBI Taxonomy" id="706552"/>
    <lineage>
        <taxon>Eukaryota</taxon>
        <taxon>Viridiplantae</taxon>
        <taxon>Chlorophyta</taxon>
        <taxon>core chlorophytes</taxon>
        <taxon>Trebouxiophyceae</taxon>
        <taxon>Trebouxiales</taxon>
        <taxon>Trebouxiaceae</taxon>
        <taxon>Symbiochloris</taxon>
    </lineage>
</organism>
<evidence type="ECO:0000313" key="2">
    <source>
        <dbReference type="EMBL" id="KAK9810935.1"/>
    </source>
</evidence>
<comment type="caution">
    <text evidence="2">The sequence shown here is derived from an EMBL/GenBank/DDBJ whole genome shotgun (WGS) entry which is preliminary data.</text>
</comment>
<dbReference type="Proteomes" id="UP001465755">
    <property type="component" value="Unassembled WGS sequence"/>
</dbReference>
<feature type="compositionally biased region" description="Polar residues" evidence="1">
    <location>
        <begin position="294"/>
        <end position="307"/>
    </location>
</feature>
<keyword evidence="3" id="KW-1185">Reference proteome</keyword>
<protein>
    <submittedName>
        <fullName evidence="2">Uncharacterized protein</fullName>
    </submittedName>
</protein>
<gene>
    <name evidence="2" type="ORF">WJX73_009747</name>
</gene>
<reference evidence="2 3" key="1">
    <citation type="journal article" date="2024" name="Nat. Commun.">
        <title>Phylogenomics reveals the evolutionary origins of lichenization in chlorophyte algae.</title>
        <authorList>
            <person name="Puginier C."/>
            <person name="Libourel C."/>
            <person name="Otte J."/>
            <person name="Skaloud P."/>
            <person name="Haon M."/>
            <person name="Grisel S."/>
            <person name="Petersen M."/>
            <person name="Berrin J.G."/>
            <person name="Delaux P.M."/>
            <person name="Dal Grande F."/>
            <person name="Keller J."/>
        </authorList>
    </citation>
    <scope>NUCLEOTIDE SEQUENCE [LARGE SCALE GENOMIC DNA]</scope>
    <source>
        <strain evidence="2 3">SAG 2036</strain>
    </source>
</reference>
<dbReference type="EMBL" id="JALJOQ010000013">
    <property type="protein sequence ID" value="KAK9810935.1"/>
    <property type="molecule type" value="Genomic_DNA"/>
</dbReference>
<feature type="region of interest" description="Disordered" evidence="1">
    <location>
        <begin position="290"/>
        <end position="309"/>
    </location>
</feature>
<name>A0AAW1PR63_9CHLO</name>
<proteinExistence type="predicted"/>
<feature type="region of interest" description="Disordered" evidence="1">
    <location>
        <begin position="164"/>
        <end position="188"/>
    </location>
</feature>
<evidence type="ECO:0000256" key="1">
    <source>
        <dbReference type="SAM" id="MobiDB-lite"/>
    </source>
</evidence>
<accession>A0AAW1PR63</accession>